<sequence length="184" mass="20463">MQQLAQAIHHTTVQYDIISHQNHRLEVAVAQKKQRQDPKKALYLEAGEYSGSAGWWSPKRIQRHWDRLEQERLDQEAEVQMKADKQATQVANRQLKARLVAESKTSRLAAWLKKQREMAAAKALKICNQNLAAMAKKQQQSKSRSKPKPASKPRPKMKPVVGAGASANAGAGAPAPPLPPPQIT</sequence>
<protein>
    <submittedName>
        <fullName evidence="2">Uncharacterized protein</fullName>
    </submittedName>
</protein>
<evidence type="ECO:0000313" key="3">
    <source>
        <dbReference type="Proteomes" id="UP000800038"/>
    </source>
</evidence>
<name>A0A6A5S5L0_9PLEO</name>
<feature type="compositionally biased region" description="Basic residues" evidence="1">
    <location>
        <begin position="143"/>
        <end position="157"/>
    </location>
</feature>
<accession>A0A6A5S5L0</accession>
<reference evidence="2" key="1">
    <citation type="journal article" date="2020" name="Stud. Mycol.">
        <title>101 Dothideomycetes genomes: a test case for predicting lifestyles and emergence of pathogens.</title>
        <authorList>
            <person name="Haridas S."/>
            <person name="Albert R."/>
            <person name="Binder M."/>
            <person name="Bloem J."/>
            <person name="Labutti K."/>
            <person name="Salamov A."/>
            <person name="Andreopoulos B."/>
            <person name="Baker S."/>
            <person name="Barry K."/>
            <person name="Bills G."/>
            <person name="Bluhm B."/>
            <person name="Cannon C."/>
            <person name="Castanera R."/>
            <person name="Culley D."/>
            <person name="Daum C."/>
            <person name="Ezra D."/>
            <person name="Gonzalez J."/>
            <person name="Henrissat B."/>
            <person name="Kuo A."/>
            <person name="Liang C."/>
            <person name="Lipzen A."/>
            <person name="Lutzoni F."/>
            <person name="Magnuson J."/>
            <person name="Mondo S."/>
            <person name="Nolan M."/>
            <person name="Ohm R."/>
            <person name="Pangilinan J."/>
            <person name="Park H.-J."/>
            <person name="Ramirez L."/>
            <person name="Alfaro M."/>
            <person name="Sun H."/>
            <person name="Tritt A."/>
            <person name="Yoshinaga Y."/>
            <person name="Zwiers L.-H."/>
            <person name="Turgeon B."/>
            <person name="Goodwin S."/>
            <person name="Spatafora J."/>
            <person name="Crous P."/>
            <person name="Grigoriev I."/>
        </authorList>
    </citation>
    <scope>NUCLEOTIDE SEQUENCE</scope>
    <source>
        <strain evidence="2">CBS 161.51</strain>
    </source>
</reference>
<dbReference type="EMBL" id="ML976300">
    <property type="protein sequence ID" value="KAF1935203.1"/>
    <property type="molecule type" value="Genomic_DNA"/>
</dbReference>
<feature type="compositionally biased region" description="Low complexity" evidence="1">
    <location>
        <begin position="132"/>
        <end position="142"/>
    </location>
</feature>
<evidence type="ECO:0000313" key="2">
    <source>
        <dbReference type="EMBL" id="KAF1935203.1"/>
    </source>
</evidence>
<dbReference type="AlphaFoldDB" id="A0A6A5S5L0"/>
<evidence type="ECO:0000256" key="1">
    <source>
        <dbReference type="SAM" id="MobiDB-lite"/>
    </source>
</evidence>
<gene>
    <name evidence="2" type="ORF">EJ02DRAFT_516576</name>
</gene>
<organism evidence="2 3">
    <name type="scientific">Clathrospora elynae</name>
    <dbReference type="NCBI Taxonomy" id="706981"/>
    <lineage>
        <taxon>Eukaryota</taxon>
        <taxon>Fungi</taxon>
        <taxon>Dikarya</taxon>
        <taxon>Ascomycota</taxon>
        <taxon>Pezizomycotina</taxon>
        <taxon>Dothideomycetes</taxon>
        <taxon>Pleosporomycetidae</taxon>
        <taxon>Pleosporales</taxon>
        <taxon>Diademaceae</taxon>
        <taxon>Clathrospora</taxon>
    </lineage>
</organism>
<proteinExistence type="predicted"/>
<feature type="region of interest" description="Disordered" evidence="1">
    <location>
        <begin position="132"/>
        <end position="184"/>
    </location>
</feature>
<feature type="compositionally biased region" description="Low complexity" evidence="1">
    <location>
        <begin position="158"/>
        <end position="173"/>
    </location>
</feature>
<keyword evidence="3" id="KW-1185">Reference proteome</keyword>
<dbReference type="Proteomes" id="UP000800038">
    <property type="component" value="Unassembled WGS sequence"/>
</dbReference>
<feature type="compositionally biased region" description="Pro residues" evidence="1">
    <location>
        <begin position="174"/>
        <end position="184"/>
    </location>
</feature>